<evidence type="ECO:0000256" key="2">
    <source>
        <dbReference type="PROSITE-ProRule" id="PRU00169"/>
    </source>
</evidence>
<dbReference type="EMBL" id="BJTG01000001">
    <property type="protein sequence ID" value="GEJ55700.1"/>
    <property type="molecule type" value="Genomic_DNA"/>
</dbReference>
<keyword evidence="5" id="KW-1185">Reference proteome</keyword>
<dbReference type="SMART" id="SM00448">
    <property type="entry name" value="REC"/>
    <property type="match status" value="1"/>
</dbReference>
<evidence type="ECO:0000256" key="1">
    <source>
        <dbReference type="ARBA" id="ARBA00022553"/>
    </source>
</evidence>
<dbReference type="InterPro" id="IPR001789">
    <property type="entry name" value="Sig_transdc_resp-reg_receiver"/>
</dbReference>
<proteinExistence type="predicted"/>
<gene>
    <name evidence="4" type="ORF">AMYX_04410</name>
</gene>
<sequence length="123" mass="13320">MARVLIVDDTDIVRKALELAVRKMGHEAESTSDALCALELARVRPPDLALVDYRMPGMDGVTLLGELVRSLGERCPKVLFVSASPPEEVKARLVEGAGRPVGYVKKPFHLDDLSRVVAEALAA</sequence>
<dbReference type="AlphaFoldDB" id="A0A7I9VHV1"/>
<dbReference type="PANTHER" id="PTHR44591">
    <property type="entry name" value="STRESS RESPONSE REGULATOR PROTEIN 1"/>
    <property type="match status" value="1"/>
</dbReference>
<reference evidence="5" key="1">
    <citation type="journal article" date="2020" name="Appl. Environ. Microbiol.">
        <title>Diazotrophic Anaeromyxobacter Isolates from Soils.</title>
        <authorList>
            <person name="Masuda Y."/>
            <person name="Yamanaka H."/>
            <person name="Xu Z.X."/>
            <person name="Shiratori Y."/>
            <person name="Aono T."/>
            <person name="Amachi S."/>
            <person name="Senoo K."/>
            <person name="Itoh H."/>
        </authorList>
    </citation>
    <scope>NUCLEOTIDE SEQUENCE [LARGE SCALE GENOMIC DNA]</scope>
    <source>
        <strain evidence="5">R267</strain>
    </source>
</reference>
<feature type="domain" description="Response regulatory" evidence="3">
    <location>
        <begin position="3"/>
        <end position="121"/>
    </location>
</feature>
<dbReference type="InterPro" id="IPR050595">
    <property type="entry name" value="Bact_response_regulator"/>
</dbReference>
<dbReference type="GO" id="GO:0000160">
    <property type="term" value="P:phosphorelay signal transduction system"/>
    <property type="evidence" value="ECO:0007669"/>
    <property type="project" value="InterPro"/>
</dbReference>
<dbReference type="InterPro" id="IPR011006">
    <property type="entry name" value="CheY-like_superfamily"/>
</dbReference>
<dbReference type="Proteomes" id="UP000503640">
    <property type="component" value="Unassembled WGS sequence"/>
</dbReference>
<organism evidence="4 5">
    <name type="scientific">Anaeromyxobacter diazotrophicus</name>
    <dbReference type="NCBI Taxonomy" id="2590199"/>
    <lineage>
        <taxon>Bacteria</taxon>
        <taxon>Pseudomonadati</taxon>
        <taxon>Myxococcota</taxon>
        <taxon>Myxococcia</taxon>
        <taxon>Myxococcales</taxon>
        <taxon>Cystobacterineae</taxon>
        <taxon>Anaeromyxobacteraceae</taxon>
        <taxon>Anaeromyxobacter</taxon>
    </lineage>
</organism>
<evidence type="ECO:0000313" key="5">
    <source>
        <dbReference type="Proteomes" id="UP000503640"/>
    </source>
</evidence>
<dbReference type="SUPFAM" id="SSF52172">
    <property type="entry name" value="CheY-like"/>
    <property type="match status" value="1"/>
</dbReference>
<dbReference type="RefSeq" id="WP_176062481.1">
    <property type="nucleotide sequence ID" value="NZ_BJTG01000001.1"/>
</dbReference>
<dbReference type="PROSITE" id="PS50110">
    <property type="entry name" value="RESPONSE_REGULATORY"/>
    <property type="match status" value="1"/>
</dbReference>
<comment type="caution">
    <text evidence="4">The sequence shown here is derived from an EMBL/GenBank/DDBJ whole genome shotgun (WGS) entry which is preliminary data.</text>
</comment>
<name>A0A7I9VHV1_9BACT</name>
<evidence type="ECO:0000259" key="3">
    <source>
        <dbReference type="PROSITE" id="PS50110"/>
    </source>
</evidence>
<keyword evidence="1 2" id="KW-0597">Phosphoprotein</keyword>
<feature type="modified residue" description="4-aspartylphosphate" evidence="2">
    <location>
        <position position="52"/>
    </location>
</feature>
<protein>
    <recommendedName>
        <fullName evidence="3">Response regulatory domain-containing protein</fullName>
    </recommendedName>
</protein>
<evidence type="ECO:0000313" key="4">
    <source>
        <dbReference type="EMBL" id="GEJ55700.1"/>
    </source>
</evidence>
<accession>A0A7I9VHV1</accession>
<dbReference type="Pfam" id="PF00072">
    <property type="entry name" value="Response_reg"/>
    <property type="match status" value="1"/>
</dbReference>
<dbReference type="Gene3D" id="3.40.50.2300">
    <property type="match status" value="1"/>
</dbReference>
<dbReference type="PANTHER" id="PTHR44591:SF3">
    <property type="entry name" value="RESPONSE REGULATORY DOMAIN-CONTAINING PROTEIN"/>
    <property type="match status" value="1"/>
</dbReference>